<sequence length="61" mass="7004">MKRHRSLDSWAPPLRSSFPVTSCLIIDMSSLTRFILEFTSFELGFCTCELFNAFVCPRNAL</sequence>
<proteinExistence type="predicted"/>
<reference evidence="1" key="1">
    <citation type="submission" date="2018-02" db="EMBL/GenBank/DDBJ databases">
        <title>Rhizophora mucronata_Transcriptome.</title>
        <authorList>
            <person name="Meera S.P."/>
            <person name="Sreeshan A."/>
            <person name="Augustine A."/>
        </authorList>
    </citation>
    <scope>NUCLEOTIDE SEQUENCE</scope>
    <source>
        <tissue evidence="1">Leaf</tissue>
    </source>
</reference>
<dbReference type="EMBL" id="GGEC01003702">
    <property type="protein sequence ID" value="MBW84185.1"/>
    <property type="molecule type" value="Transcribed_RNA"/>
</dbReference>
<accession>A0A2P2ISH9</accession>
<evidence type="ECO:0000313" key="1">
    <source>
        <dbReference type="EMBL" id="MBW84185.1"/>
    </source>
</evidence>
<protein>
    <submittedName>
        <fullName evidence="1">V-type proton ATPase proteolipid subunit</fullName>
    </submittedName>
</protein>
<organism evidence="1">
    <name type="scientific">Rhizophora mucronata</name>
    <name type="common">Asiatic mangrove</name>
    <dbReference type="NCBI Taxonomy" id="61149"/>
    <lineage>
        <taxon>Eukaryota</taxon>
        <taxon>Viridiplantae</taxon>
        <taxon>Streptophyta</taxon>
        <taxon>Embryophyta</taxon>
        <taxon>Tracheophyta</taxon>
        <taxon>Spermatophyta</taxon>
        <taxon>Magnoliopsida</taxon>
        <taxon>eudicotyledons</taxon>
        <taxon>Gunneridae</taxon>
        <taxon>Pentapetalae</taxon>
        <taxon>rosids</taxon>
        <taxon>fabids</taxon>
        <taxon>Malpighiales</taxon>
        <taxon>Rhizophoraceae</taxon>
        <taxon>Rhizophora</taxon>
    </lineage>
</organism>
<dbReference type="AlphaFoldDB" id="A0A2P2ISH9"/>
<name>A0A2P2ISH9_RHIMU</name>